<keyword evidence="6" id="KW-1185">Reference proteome</keyword>
<proteinExistence type="predicted"/>
<evidence type="ECO:0000313" key="5">
    <source>
        <dbReference type="EMBL" id="KAK1262452.1"/>
    </source>
</evidence>
<feature type="zinc finger region" description="C3H1-type" evidence="2">
    <location>
        <begin position="365"/>
        <end position="393"/>
    </location>
</feature>
<reference evidence="5" key="1">
    <citation type="journal article" date="2023" name="Nat. Commun.">
        <title>Diploid and tetraploid genomes of Acorus and the evolution of monocots.</title>
        <authorList>
            <person name="Ma L."/>
            <person name="Liu K.W."/>
            <person name="Li Z."/>
            <person name="Hsiao Y.Y."/>
            <person name="Qi Y."/>
            <person name="Fu T."/>
            <person name="Tang G.D."/>
            <person name="Zhang D."/>
            <person name="Sun W.H."/>
            <person name="Liu D.K."/>
            <person name="Li Y."/>
            <person name="Chen G.Z."/>
            <person name="Liu X.D."/>
            <person name="Liao X.Y."/>
            <person name="Jiang Y.T."/>
            <person name="Yu X."/>
            <person name="Hao Y."/>
            <person name="Huang J."/>
            <person name="Zhao X.W."/>
            <person name="Ke S."/>
            <person name="Chen Y.Y."/>
            <person name="Wu W.L."/>
            <person name="Hsu J.L."/>
            <person name="Lin Y.F."/>
            <person name="Huang M.D."/>
            <person name="Li C.Y."/>
            <person name="Huang L."/>
            <person name="Wang Z.W."/>
            <person name="Zhao X."/>
            <person name="Zhong W.Y."/>
            <person name="Peng D.H."/>
            <person name="Ahmad S."/>
            <person name="Lan S."/>
            <person name="Zhang J.S."/>
            <person name="Tsai W.C."/>
            <person name="Van de Peer Y."/>
            <person name="Liu Z.J."/>
        </authorList>
    </citation>
    <scope>NUCLEOTIDE SEQUENCE</scope>
    <source>
        <strain evidence="5">SCP</strain>
    </source>
</reference>
<dbReference type="Proteomes" id="UP001179952">
    <property type="component" value="Unassembled WGS sequence"/>
</dbReference>
<feature type="compositionally biased region" description="Basic and acidic residues" evidence="3">
    <location>
        <begin position="322"/>
        <end position="334"/>
    </location>
</feature>
<evidence type="ECO:0000256" key="3">
    <source>
        <dbReference type="SAM" id="MobiDB-lite"/>
    </source>
</evidence>
<dbReference type="EMBL" id="JAUJYN010000010">
    <property type="protein sequence ID" value="KAK1262452.1"/>
    <property type="molecule type" value="Genomic_DNA"/>
</dbReference>
<organism evidence="5 6">
    <name type="scientific">Acorus gramineus</name>
    <name type="common">Dwarf sweet flag</name>
    <dbReference type="NCBI Taxonomy" id="55184"/>
    <lineage>
        <taxon>Eukaryota</taxon>
        <taxon>Viridiplantae</taxon>
        <taxon>Streptophyta</taxon>
        <taxon>Embryophyta</taxon>
        <taxon>Tracheophyta</taxon>
        <taxon>Spermatophyta</taxon>
        <taxon>Magnoliopsida</taxon>
        <taxon>Liliopsida</taxon>
        <taxon>Acoraceae</taxon>
        <taxon>Acorus</taxon>
    </lineage>
</organism>
<protein>
    <submittedName>
        <fullName evidence="5">Zinc finger CCCH domain-containing protein 6</fullName>
    </submittedName>
</protein>
<sequence>MEVFCLMGTRTIKKDDAPYQSGSGIQDHLQAKAPLSRLKNGTDSDDSIAPGFGGYQSAANFEIQVSQIPLIKWQIPPKLLVSPDWQVVAGEESQQVETQNRRQLRELEAVFPRLSSIPPSPIVTSEVQEELYNDLRTPIIPVIPIEDEVMEQPYSVAQMSMSHGSDQPVIAPKSMLESLPVLPSDQKMMAGIMAGVEPDVAAAASAALTVLMRTSEQGSLINPDLLINILSNPEMLENLVSDFAKPTSKNGILQQKIDLKQIPVVTTPAPPLVHVNTPRQCYSGINPVIPPPVNATPQPPVVNATPPVKDINYYKSLIQQHGSDRQEEGPDRSNVRFGNQQNRHTSPPDVGFTKRNEQQQQQRKTQIAKPCLYFNTWKGCIHGANCLYLHDATLSHQEQPPPPSSKRMKVDKEIAGKS</sequence>
<evidence type="ECO:0000259" key="4">
    <source>
        <dbReference type="PROSITE" id="PS50103"/>
    </source>
</evidence>
<evidence type="ECO:0000256" key="1">
    <source>
        <dbReference type="ARBA" id="ARBA00023125"/>
    </source>
</evidence>
<keyword evidence="2" id="KW-0862">Zinc</keyword>
<gene>
    <name evidence="5" type="ORF">QJS04_geneDACA001074</name>
</gene>
<reference evidence="5" key="2">
    <citation type="submission" date="2023-06" db="EMBL/GenBank/DDBJ databases">
        <authorList>
            <person name="Ma L."/>
            <person name="Liu K.-W."/>
            <person name="Li Z."/>
            <person name="Hsiao Y.-Y."/>
            <person name="Qi Y."/>
            <person name="Fu T."/>
            <person name="Tang G."/>
            <person name="Zhang D."/>
            <person name="Sun W.-H."/>
            <person name="Liu D.-K."/>
            <person name="Li Y."/>
            <person name="Chen G.-Z."/>
            <person name="Liu X.-D."/>
            <person name="Liao X.-Y."/>
            <person name="Jiang Y.-T."/>
            <person name="Yu X."/>
            <person name="Hao Y."/>
            <person name="Huang J."/>
            <person name="Zhao X.-W."/>
            <person name="Ke S."/>
            <person name="Chen Y.-Y."/>
            <person name="Wu W.-L."/>
            <person name="Hsu J.-L."/>
            <person name="Lin Y.-F."/>
            <person name="Huang M.-D."/>
            <person name="Li C.-Y."/>
            <person name="Huang L."/>
            <person name="Wang Z.-W."/>
            <person name="Zhao X."/>
            <person name="Zhong W.-Y."/>
            <person name="Peng D.-H."/>
            <person name="Ahmad S."/>
            <person name="Lan S."/>
            <person name="Zhang J.-S."/>
            <person name="Tsai W.-C."/>
            <person name="Van De Peer Y."/>
            <person name="Liu Z.-J."/>
        </authorList>
    </citation>
    <scope>NUCLEOTIDE SEQUENCE</scope>
    <source>
        <strain evidence="5">SCP</strain>
        <tissue evidence="5">Leaves</tissue>
    </source>
</reference>
<evidence type="ECO:0000256" key="2">
    <source>
        <dbReference type="PROSITE-ProRule" id="PRU00723"/>
    </source>
</evidence>
<dbReference type="PANTHER" id="PTHR33400">
    <property type="entry name" value="ZINC FINGER CCCH DOMAIN-CONTAINING PROTEIN 6-RELATED"/>
    <property type="match status" value="1"/>
</dbReference>
<dbReference type="GO" id="GO:0008270">
    <property type="term" value="F:zinc ion binding"/>
    <property type="evidence" value="ECO:0007669"/>
    <property type="project" value="UniProtKB-KW"/>
</dbReference>
<feature type="region of interest" description="Disordered" evidence="3">
    <location>
        <begin position="320"/>
        <end position="366"/>
    </location>
</feature>
<evidence type="ECO:0000313" key="6">
    <source>
        <dbReference type="Proteomes" id="UP001179952"/>
    </source>
</evidence>
<comment type="caution">
    <text evidence="5">The sequence shown here is derived from an EMBL/GenBank/DDBJ whole genome shotgun (WGS) entry which is preliminary data.</text>
</comment>
<dbReference type="GO" id="GO:0003677">
    <property type="term" value="F:DNA binding"/>
    <property type="evidence" value="ECO:0007669"/>
    <property type="project" value="UniProtKB-KW"/>
</dbReference>
<dbReference type="InterPro" id="IPR000571">
    <property type="entry name" value="Znf_CCCH"/>
</dbReference>
<dbReference type="PANTHER" id="PTHR33400:SF2">
    <property type="entry name" value="ZINC FINGER CCCH DOMAIN-CONTAINING PROTEIN 6"/>
    <property type="match status" value="1"/>
</dbReference>
<feature type="region of interest" description="Disordered" evidence="3">
    <location>
        <begin position="396"/>
        <end position="418"/>
    </location>
</feature>
<dbReference type="AlphaFoldDB" id="A0AAV9AE76"/>
<feature type="compositionally biased region" description="Basic and acidic residues" evidence="3">
    <location>
        <begin position="408"/>
        <end position="418"/>
    </location>
</feature>
<keyword evidence="1" id="KW-0238">DNA-binding</keyword>
<keyword evidence="2" id="KW-0863">Zinc-finger</keyword>
<keyword evidence="2" id="KW-0479">Metal-binding</keyword>
<accession>A0AAV9AE76</accession>
<name>A0AAV9AE76_ACOGR</name>
<feature type="compositionally biased region" description="Polar residues" evidence="3">
    <location>
        <begin position="336"/>
        <end position="345"/>
    </location>
</feature>
<feature type="domain" description="C3H1-type" evidence="4">
    <location>
        <begin position="365"/>
        <end position="393"/>
    </location>
</feature>
<dbReference type="PROSITE" id="PS50103">
    <property type="entry name" value="ZF_C3H1"/>
    <property type="match status" value="1"/>
</dbReference>